<sequence length="61" mass="6611">MGYTGGVPETYWSCSGIPGDLSASICLPHIVLLLQSAVVFDIITRTCDNQDLRNEGLNQKV</sequence>
<dbReference type="EMBL" id="ABCC02000029">
    <property type="protein sequence ID" value="EDP16472.1"/>
    <property type="molecule type" value="Genomic_DNA"/>
</dbReference>
<evidence type="ECO:0000313" key="2">
    <source>
        <dbReference type="Proteomes" id="UP000005396"/>
    </source>
</evidence>
<dbReference type="AlphaFoldDB" id="A8RS91"/>
<reference evidence="1 2" key="1">
    <citation type="submission" date="2007-08" db="EMBL/GenBank/DDBJ databases">
        <authorList>
            <person name="Fulton L."/>
            <person name="Clifton S."/>
            <person name="Fulton B."/>
            <person name="Xu J."/>
            <person name="Minx P."/>
            <person name="Pepin K.H."/>
            <person name="Johnson M."/>
            <person name="Thiruvilangam P."/>
            <person name="Bhonagiri V."/>
            <person name="Nash W.E."/>
            <person name="Mardis E.R."/>
            <person name="Wilson R.K."/>
        </authorList>
    </citation>
    <scope>NUCLEOTIDE SEQUENCE [LARGE SCALE GENOMIC DNA]</scope>
    <source>
        <strain evidence="2">ATCC BAA-613 / DSM 15670 / CCUG 46953 / JCM 12243 / WAL 16351</strain>
    </source>
</reference>
<dbReference type="PaxDb" id="411902-CLOBOL_03240"/>
<dbReference type="Proteomes" id="UP000005396">
    <property type="component" value="Unassembled WGS sequence"/>
</dbReference>
<name>A8RS91_ENTBW</name>
<reference evidence="1 2" key="2">
    <citation type="submission" date="2007-09" db="EMBL/GenBank/DDBJ databases">
        <title>Draft genome sequence of Clostridium bolteae (ATCC BAA-613).</title>
        <authorList>
            <person name="Sudarsanam P."/>
            <person name="Ley R."/>
            <person name="Guruge J."/>
            <person name="Turnbaugh P.J."/>
            <person name="Mahowald M."/>
            <person name="Liep D."/>
            <person name="Gordon J."/>
        </authorList>
    </citation>
    <scope>NUCLEOTIDE SEQUENCE [LARGE SCALE GENOMIC DNA]</scope>
    <source>
        <strain evidence="2">ATCC BAA-613 / DSM 15670 / CCUG 46953 / JCM 12243 / WAL 16351</strain>
    </source>
</reference>
<comment type="caution">
    <text evidence="1">The sequence shown here is derived from an EMBL/GenBank/DDBJ whole genome shotgun (WGS) entry which is preliminary data.</text>
</comment>
<accession>A8RS91</accession>
<proteinExistence type="predicted"/>
<protein>
    <submittedName>
        <fullName evidence="1">Uncharacterized protein</fullName>
    </submittedName>
</protein>
<evidence type="ECO:0000313" key="1">
    <source>
        <dbReference type="EMBL" id="EDP16472.1"/>
    </source>
</evidence>
<organism evidence="1 2">
    <name type="scientific">Enterocloster bolteae (strain ATCC BAA-613 / DSM 15670 / CCUG 46953 / JCM 12243 / WAL 16351)</name>
    <name type="common">Clostridium bolteae</name>
    <dbReference type="NCBI Taxonomy" id="411902"/>
    <lineage>
        <taxon>Bacteria</taxon>
        <taxon>Bacillati</taxon>
        <taxon>Bacillota</taxon>
        <taxon>Clostridia</taxon>
        <taxon>Lachnospirales</taxon>
        <taxon>Lachnospiraceae</taxon>
        <taxon>Enterocloster</taxon>
    </lineage>
</organism>
<gene>
    <name evidence="1" type="ORF">CLOBOL_03240</name>
</gene>
<dbReference type="HOGENOM" id="CLU_2914264_0_0_9"/>